<name>A0A550BSP4_9AGAR</name>
<evidence type="ECO:0000313" key="2">
    <source>
        <dbReference type="Proteomes" id="UP000320762"/>
    </source>
</evidence>
<reference evidence="1 2" key="1">
    <citation type="journal article" date="2019" name="New Phytol.">
        <title>Comparative genomics reveals unique wood-decay strategies and fruiting body development in the Schizophyllaceae.</title>
        <authorList>
            <person name="Almasi E."/>
            <person name="Sahu N."/>
            <person name="Krizsan K."/>
            <person name="Balint B."/>
            <person name="Kovacs G.M."/>
            <person name="Kiss B."/>
            <person name="Cseklye J."/>
            <person name="Drula E."/>
            <person name="Henrissat B."/>
            <person name="Nagy I."/>
            <person name="Chovatia M."/>
            <person name="Adam C."/>
            <person name="LaButti K."/>
            <person name="Lipzen A."/>
            <person name="Riley R."/>
            <person name="Grigoriev I.V."/>
            <person name="Nagy L.G."/>
        </authorList>
    </citation>
    <scope>NUCLEOTIDE SEQUENCE [LARGE SCALE GENOMIC DNA]</scope>
    <source>
        <strain evidence="1 2">NL-1724</strain>
    </source>
</reference>
<dbReference type="EMBL" id="VDMD01000118">
    <property type="protein sequence ID" value="TRM55565.1"/>
    <property type="molecule type" value="Genomic_DNA"/>
</dbReference>
<proteinExistence type="predicted"/>
<keyword evidence="2" id="KW-1185">Reference proteome</keyword>
<sequence>MSIAVPRATSSTLSTLSRRVRRHCRDAFAVIVETCSPSLSQRHACRQGAHPGRNSAGTFCSRLWGRRRSDAFPGLLADLPGFIDFWSSESGQRTRQATSQALRWARQWNMTNSDMRESMRDGDACKGTVKRMGAGAGMGHGSSLGCELHGIK</sequence>
<accession>A0A550BSP4</accession>
<dbReference type="AlphaFoldDB" id="A0A550BSP4"/>
<protein>
    <submittedName>
        <fullName evidence="1">Uncharacterized protein</fullName>
    </submittedName>
</protein>
<evidence type="ECO:0000313" key="1">
    <source>
        <dbReference type="EMBL" id="TRM55565.1"/>
    </source>
</evidence>
<organism evidence="1 2">
    <name type="scientific">Schizophyllum amplum</name>
    <dbReference type="NCBI Taxonomy" id="97359"/>
    <lineage>
        <taxon>Eukaryota</taxon>
        <taxon>Fungi</taxon>
        <taxon>Dikarya</taxon>
        <taxon>Basidiomycota</taxon>
        <taxon>Agaricomycotina</taxon>
        <taxon>Agaricomycetes</taxon>
        <taxon>Agaricomycetidae</taxon>
        <taxon>Agaricales</taxon>
        <taxon>Schizophyllaceae</taxon>
        <taxon>Schizophyllum</taxon>
    </lineage>
</organism>
<gene>
    <name evidence="1" type="ORF">BD626DRAFT_48563</name>
</gene>
<comment type="caution">
    <text evidence="1">The sequence shown here is derived from an EMBL/GenBank/DDBJ whole genome shotgun (WGS) entry which is preliminary data.</text>
</comment>
<dbReference type="Proteomes" id="UP000320762">
    <property type="component" value="Unassembled WGS sequence"/>
</dbReference>